<keyword evidence="4" id="KW-0804">Transcription</keyword>
<evidence type="ECO:0000256" key="2">
    <source>
        <dbReference type="ARBA" id="ARBA00023015"/>
    </source>
</evidence>
<proteinExistence type="inferred from homology"/>
<comment type="similarity">
    <text evidence="1">Belongs to the LysR transcriptional regulatory family.</text>
</comment>
<dbReference type="GO" id="GO:0043565">
    <property type="term" value="F:sequence-specific DNA binding"/>
    <property type="evidence" value="ECO:0007669"/>
    <property type="project" value="TreeGrafter"/>
</dbReference>
<dbReference type="Pfam" id="PF03466">
    <property type="entry name" value="LysR_substrate"/>
    <property type="match status" value="1"/>
</dbReference>
<organism evidence="6 7">
    <name type="scientific">Acidisoma cellulosilyticum</name>
    <dbReference type="NCBI Taxonomy" id="2802395"/>
    <lineage>
        <taxon>Bacteria</taxon>
        <taxon>Pseudomonadati</taxon>
        <taxon>Pseudomonadota</taxon>
        <taxon>Alphaproteobacteria</taxon>
        <taxon>Acetobacterales</taxon>
        <taxon>Acidocellaceae</taxon>
        <taxon>Acidisoma</taxon>
    </lineage>
</organism>
<protein>
    <submittedName>
        <fullName evidence="6">LysR family transcriptional regulator</fullName>
    </submittedName>
</protein>
<dbReference type="Gene3D" id="3.40.190.290">
    <property type="match status" value="1"/>
</dbReference>
<evidence type="ECO:0000256" key="4">
    <source>
        <dbReference type="ARBA" id="ARBA00023163"/>
    </source>
</evidence>
<dbReference type="RefSeq" id="WP_227309640.1">
    <property type="nucleotide sequence ID" value="NZ_JAESVA010000010.1"/>
</dbReference>
<dbReference type="InterPro" id="IPR036388">
    <property type="entry name" value="WH-like_DNA-bd_sf"/>
</dbReference>
<evidence type="ECO:0000256" key="1">
    <source>
        <dbReference type="ARBA" id="ARBA00009437"/>
    </source>
</evidence>
<evidence type="ECO:0000313" key="6">
    <source>
        <dbReference type="EMBL" id="MCB8882982.1"/>
    </source>
</evidence>
<dbReference type="Proteomes" id="UP000721844">
    <property type="component" value="Unassembled WGS sequence"/>
</dbReference>
<dbReference type="InterPro" id="IPR005119">
    <property type="entry name" value="LysR_subst-bd"/>
</dbReference>
<reference evidence="6 7" key="1">
    <citation type="journal article" date="2021" name="Microorganisms">
        <title>Acidisoma silvae sp. nov. and Acidisomacellulosilytica sp. nov., Two Acidophilic Bacteria Isolated from Decaying Wood, Hydrolyzing Cellulose and Producing Poly-3-hydroxybutyrate.</title>
        <authorList>
            <person name="Mieszkin S."/>
            <person name="Pouder E."/>
            <person name="Uroz S."/>
            <person name="Simon-Colin C."/>
            <person name="Alain K."/>
        </authorList>
    </citation>
    <scope>NUCLEOTIDE SEQUENCE [LARGE SCALE GENOMIC DNA]</scope>
    <source>
        <strain evidence="6 7">HW T5.17</strain>
    </source>
</reference>
<dbReference type="InterPro" id="IPR036390">
    <property type="entry name" value="WH_DNA-bd_sf"/>
</dbReference>
<keyword evidence="2" id="KW-0805">Transcription regulation</keyword>
<dbReference type="SUPFAM" id="SSF46785">
    <property type="entry name" value="Winged helix' DNA-binding domain"/>
    <property type="match status" value="1"/>
</dbReference>
<sequence>MSLFDDMTVLVNAVEAGSFSGAAQRLGIAKSIVSRRIGALEARLGTSLFHRSTRRLSLTETGVAYVERARRILADVAEADDIARRLQGELRGTLRVAAPMSFGARHLSPAIVEFLSAHPQVDIDLDLNDRRVDLVSEGYDLAIRIGKLADSSLIARTLAPCRHVVCGSPAYLATRGTPLSPSDLAAQNHDCLVYSNRPASEQWRFRVGEDWKEAPAMARRLGVNNGEVLRDAAVGGLGLAVLPTFVVGDAAAAGALTVVLGDYEFFDPSIHAVWPPNRQLSAKVRALVDFLSERFGGTPYWDKPFALPT</sequence>
<dbReference type="PANTHER" id="PTHR30537:SF5">
    <property type="entry name" value="HTH-TYPE TRANSCRIPTIONAL ACTIVATOR TTDR-RELATED"/>
    <property type="match status" value="1"/>
</dbReference>
<dbReference type="InterPro" id="IPR000847">
    <property type="entry name" value="LysR_HTH_N"/>
</dbReference>
<evidence type="ECO:0000259" key="5">
    <source>
        <dbReference type="PROSITE" id="PS50931"/>
    </source>
</evidence>
<dbReference type="FunFam" id="1.10.10.10:FF:000001">
    <property type="entry name" value="LysR family transcriptional regulator"/>
    <property type="match status" value="1"/>
</dbReference>
<dbReference type="GO" id="GO:0003700">
    <property type="term" value="F:DNA-binding transcription factor activity"/>
    <property type="evidence" value="ECO:0007669"/>
    <property type="project" value="InterPro"/>
</dbReference>
<dbReference type="Pfam" id="PF00126">
    <property type="entry name" value="HTH_1"/>
    <property type="match status" value="1"/>
</dbReference>
<evidence type="ECO:0000313" key="7">
    <source>
        <dbReference type="Proteomes" id="UP000721844"/>
    </source>
</evidence>
<dbReference type="GO" id="GO:0006351">
    <property type="term" value="P:DNA-templated transcription"/>
    <property type="evidence" value="ECO:0007669"/>
    <property type="project" value="TreeGrafter"/>
</dbReference>
<dbReference type="Gene3D" id="1.10.10.10">
    <property type="entry name" value="Winged helix-like DNA-binding domain superfamily/Winged helix DNA-binding domain"/>
    <property type="match status" value="1"/>
</dbReference>
<evidence type="ECO:0000256" key="3">
    <source>
        <dbReference type="ARBA" id="ARBA00023125"/>
    </source>
</evidence>
<keyword evidence="3" id="KW-0238">DNA-binding</keyword>
<dbReference type="InterPro" id="IPR058163">
    <property type="entry name" value="LysR-type_TF_proteobact-type"/>
</dbReference>
<dbReference type="FunFam" id="3.40.190.290:FF:000001">
    <property type="entry name" value="Transcriptional regulator, LysR family"/>
    <property type="match status" value="1"/>
</dbReference>
<dbReference type="AlphaFoldDB" id="A0A963Z554"/>
<gene>
    <name evidence="6" type="ORF">ACELLULO517_22230</name>
</gene>
<name>A0A963Z554_9PROT</name>
<feature type="domain" description="HTH lysR-type" evidence="5">
    <location>
        <begin position="1"/>
        <end position="59"/>
    </location>
</feature>
<dbReference type="CDD" id="cd08422">
    <property type="entry name" value="PBP2_CrgA_like"/>
    <property type="match status" value="1"/>
</dbReference>
<accession>A0A963Z554</accession>
<dbReference type="EMBL" id="JAESVA010000010">
    <property type="protein sequence ID" value="MCB8882982.1"/>
    <property type="molecule type" value="Genomic_DNA"/>
</dbReference>
<comment type="caution">
    <text evidence="6">The sequence shown here is derived from an EMBL/GenBank/DDBJ whole genome shotgun (WGS) entry which is preliminary data.</text>
</comment>
<dbReference type="PROSITE" id="PS50931">
    <property type="entry name" value="HTH_LYSR"/>
    <property type="match status" value="1"/>
</dbReference>
<dbReference type="SUPFAM" id="SSF53850">
    <property type="entry name" value="Periplasmic binding protein-like II"/>
    <property type="match status" value="1"/>
</dbReference>
<keyword evidence="7" id="KW-1185">Reference proteome</keyword>
<dbReference type="PANTHER" id="PTHR30537">
    <property type="entry name" value="HTH-TYPE TRANSCRIPTIONAL REGULATOR"/>
    <property type="match status" value="1"/>
</dbReference>